<evidence type="ECO:0000313" key="3">
    <source>
        <dbReference type="EMBL" id="KOM26976.1"/>
    </source>
</evidence>
<evidence type="ECO:0000259" key="2">
    <source>
        <dbReference type="Pfam" id="PF20167"/>
    </source>
</evidence>
<evidence type="ECO:0000313" key="4">
    <source>
        <dbReference type="Proteomes" id="UP000053144"/>
    </source>
</evidence>
<evidence type="ECO:0000256" key="1">
    <source>
        <dbReference type="SAM" id="MobiDB-lite"/>
    </source>
</evidence>
<dbReference type="InterPro" id="IPR046796">
    <property type="entry name" value="Transposase_32_dom"/>
</dbReference>
<feature type="region of interest" description="Disordered" evidence="1">
    <location>
        <begin position="234"/>
        <end position="257"/>
    </location>
</feature>
<dbReference type="Gramene" id="KOM26976">
    <property type="protein sequence ID" value="KOM26976"/>
    <property type="gene ID" value="LR48_Vigan347s003000"/>
</dbReference>
<name>A0A0L9T9F3_PHAAN</name>
<dbReference type="Pfam" id="PF20167">
    <property type="entry name" value="Transposase_32"/>
    <property type="match status" value="1"/>
</dbReference>
<proteinExistence type="predicted"/>
<feature type="domain" description="Putative plant transposon protein" evidence="2">
    <location>
        <begin position="182"/>
        <end position="234"/>
    </location>
</feature>
<dbReference type="Proteomes" id="UP000053144">
    <property type="component" value="Unassembled WGS sequence"/>
</dbReference>
<sequence>MHVDSVEGQPRPFLKTTLSDAEGPLRGAQRDYAEVVFLVAGPLGLSGWMFLDAGDAEGPCFALSGDAKNGMTSSSGKRVKTMGNKRKDPERFYSNKFLSHKQERNFVTVQDQRLLMERKVRWIPSLAPQFGEEVERREWEKLAAYPKPTNIAVVKEFYTNARPFGNTHIENYMSYVRGNIIRAVFLYCVLKGMNINIGQVIANEIQTCASSVNNKAPLGHPSLITHLCELDGVPPPHPPRVHRRVPPPAQEPPHDAQPFQMRDMYMSLMESRMQALHRGQAQASGARVAEASTMEDDDEDDDYEDGDEEEAYEDEEEDSE</sequence>
<protein>
    <recommendedName>
        <fullName evidence="2">Putative plant transposon protein domain-containing protein</fullName>
    </recommendedName>
</protein>
<dbReference type="EMBL" id="KQ258353">
    <property type="protein sequence ID" value="KOM26976.1"/>
    <property type="molecule type" value="Genomic_DNA"/>
</dbReference>
<organism evidence="3 4">
    <name type="scientific">Phaseolus angularis</name>
    <name type="common">Azuki bean</name>
    <name type="synonym">Vigna angularis</name>
    <dbReference type="NCBI Taxonomy" id="3914"/>
    <lineage>
        <taxon>Eukaryota</taxon>
        <taxon>Viridiplantae</taxon>
        <taxon>Streptophyta</taxon>
        <taxon>Embryophyta</taxon>
        <taxon>Tracheophyta</taxon>
        <taxon>Spermatophyta</taxon>
        <taxon>Magnoliopsida</taxon>
        <taxon>eudicotyledons</taxon>
        <taxon>Gunneridae</taxon>
        <taxon>Pentapetalae</taxon>
        <taxon>rosids</taxon>
        <taxon>fabids</taxon>
        <taxon>Fabales</taxon>
        <taxon>Fabaceae</taxon>
        <taxon>Papilionoideae</taxon>
        <taxon>50 kb inversion clade</taxon>
        <taxon>NPAAA clade</taxon>
        <taxon>indigoferoid/millettioid clade</taxon>
        <taxon>Phaseoleae</taxon>
        <taxon>Vigna</taxon>
    </lineage>
</organism>
<gene>
    <name evidence="3" type="ORF">LR48_Vigan347s003000</name>
</gene>
<feature type="compositionally biased region" description="Acidic residues" evidence="1">
    <location>
        <begin position="293"/>
        <end position="320"/>
    </location>
</feature>
<dbReference type="AlphaFoldDB" id="A0A0L9T9F3"/>
<reference evidence="4" key="1">
    <citation type="journal article" date="2015" name="Proc. Natl. Acad. Sci. U.S.A.">
        <title>Genome sequencing of adzuki bean (Vigna angularis) provides insight into high starch and low fat accumulation and domestication.</title>
        <authorList>
            <person name="Yang K."/>
            <person name="Tian Z."/>
            <person name="Chen C."/>
            <person name="Luo L."/>
            <person name="Zhao B."/>
            <person name="Wang Z."/>
            <person name="Yu L."/>
            <person name="Li Y."/>
            <person name="Sun Y."/>
            <person name="Li W."/>
            <person name="Chen Y."/>
            <person name="Li Y."/>
            <person name="Zhang Y."/>
            <person name="Ai D."/>
            <person name="Zhao J."/>
            <person name="Shang C."/>
            <person name="Ma Y."/>
            <person name="Wu B."/>
            <person name="Wang M."/>
            <person name="Gao L."/>
            <person name="Sun D."/>
            <person name="Zhang P."/>
            <person name="Guo F."/>
            <person name="Wang W."/>
            <person name="Li Y."/>
            <person name="Wang J."/>
            <person name="Varshney R.K."/>
            <person name="Wang J."/>
            <person name="Ling H.Q."/>
            <person name="Wan P."/>
        </authorList>
    </citation>
    <scope>NUCLEOTIDE SEQUENCE</scope>
    <source>
        <strain evidence="4">cv. Jingnong 6</strain>
    </source>
</reference>
<accession>A0A0L9T9F3</accession>
<feature type="region of interest" description="Disordered" evidence="1">
    <location>
        <begin position="275"/>
        <end position="320"/>
    </location>
</feature>